<feature type="transmembrane region" description="Helical" evidence="1">
    <location>
        <begin position="176"/>
        <end position="196"/>
    </location>
</feature>
<name>A0A075HYR7_9EURY</name>
<reference evidence="2" key="1">
    <citation type="journal article" date="2014" name="Genome Biol. Evol.">
        <title>Pangenome evidence for extensive interdomain horizontal transfer affecting lineage core and shell genes in uncultured planktonic thaumarchaeota and euryarchaeota.</title>
        <authorList>
            <person name="Deschamps P."/>
            <person name="Zivanovic Y."/>
            <person name="Moreira D."/>
            <person name="Rodriguez-Valera F."/>
            <person name="Lopez-Garcia P."/>
        </authorList>
    </citation>
    <scope>NUCLEOTIDE SEQUENCE</scope>
</reference>
<protein>
    <submittedName>
        <fullName evidence="2">Uncharacterized protein</fullName>
    </submittedName>
</protein>
<keyword evidence="1" id="KW-0812">Transmembrane</keyword>
<keyword evidence="1" id="KW-1133">Transmembrane helix</keyword>
<evidence type="ECO:0000313" key="2">
    <source>
        <dbReference type="EMBL" id="AIF20695.1"/>
    </source>
</evidence>
<proteinExistence type="predicted"/>
<organism evidence="2">
    <name type="scientific">uncultured marine group II/III euryarchaeote KM3_92_B07</name>
    <dbReference type="NCBI Taxonomy" id="1456543"/>
    <lineage>
        <taxon>Archaea</taxon>
        <taxon>Methanobacteriati</taxon>
        <taxon>Methanobacteriota</taxon>
        <taxon>environmental samples</taxon>
    </lineage>
</organism>
<feature type="transmembrane region" description="Helical" evidence="1">
    <location>
        <begin position="15"/>
        <end position="36"/>
    </location>
</feature>
<evidence type="ECO:0000256" key="1">
    <source>
        <dbReference type="SAM" id="Phobius"/>
    </source>
</evidence>
<feature type="transmembrane region" description="Helical" evidence="1">
    <location>
        <begin position="138"/>
        <end position="156"/>
    </location>
</feature>
<accession>A0A075HYR7</accession>
<feature type="transmembrane region" description="Helical" evidence="1">
    <location>
        <begin position="74"/>
        <end position="96"/>
    </location>
</feature>
<feature type="transmembrane region" description="Helical" evidence="1">
    <location>
        <begin position="217"/>
        <end position="235"/>
    </location>
</feature>
<dbReference type="AlphaFoldDB" id="A0A075HYR7"/>
<keyword evidence="1" id="KW-0472">Membrane</keyword>
<sequence length="244" mass="26781">MQAVDNSKSGSSQSVFGLFSLLLPSLMLAPLLFMAFPLRKTEAPKESVPPGAGLGGTVVAGAIGFGVWAIPLAIFSPFLASFWPFIEMFLMFWLAWQGLSLAIHGKVHEIEWISTQIYERLPEAYRNWRHEVEFGRDVLLGHWLAWISWFVMPLLIPQGIGAAASASLTGLLIAPFNLLLHLLVAGGLVLMLRVIAAVGGPFSRMAANFGHEEVPRLWGCLLIGMALWWILWLVMGPVGNTLFS</sequence>
<dbReference type="EMBL" id="KF901173">
    <property type="protein sequence ID" value="AIF20695.1"/>
    <property type="molecule type" value="Genomic_DNA"/>
</dbReference>
<feature type="transmembrane region" description="Helical" evidence="1">
    <location>
        <begin position="48"/>
        <end position="68"/>
    </location>
</feature>